<dbReference type="PROSITE" id="PS50221">
    <property type="entry name" value="GAIN_B"/>
    <property type="match status" value="1"/>
</dbReference>
<dbReference type="KEGG" id="hro:HELRODRAFT_82971"/>
<keyword evidence="10" id="KW-1185">Reference proteome</keyword>
<evidence type="ECO:0000313" key="10">
    <source>
        <dbReference type="Proteomes" id="UP000015101"/>
    </source>
</evidence>
<reference evidence="10" key="1">
    <citation type="submission" date="2012-12" db="EMBL/GenBank/DDBJ databases">
        <authorList>
            <person name="Hellsten U."/>
            <person name="Grimwood J."/>
            <person name="Chapman J.A."/>
            <person name="Shapiro H."/>
            <person name="Aerts A."/>
            <person name="Otillar R.P."/>
            <person name="Terry A.Y."/>
            <person name="Boore J.L."/>
            <person name="Simakov O."/>
            <person name="Marletaz F."/>
            <person name="Cho S.-J."/>
            <person name="Edsinger-Gonzales E."/>
            <person name="Havlak P."/>
            <person name="Kuo D.-H."/>
            <person name="Larsson T."/>
            <person name="Lv J."/>
            <person name="Arendt D."/>
            <person name="Savage R."/>
            <person name="Osoegawa K."/>
            <person name="de Jong P."/>
            <person name="Lindberg D.R."/>
            <person name="Seaver E.C."/>
            <person name="Weisblat D.A."/>
            <person name="Putnam N.H."/>
            <person name="Grigoriev I.V."/>
            <person name="Rokhsar D.S."/>
        </authorList>
    </citation>
    <scope>NUCLEOTIDE SEQUENCE</scope>
</reference>
<reference evidence="9" key="3">
    <citation type="submission" date="2015-06" db="UniProtKB">
        <authorList>
            <consortium name="EnsemblMetazoa"/>
        </authorList>
    </citation>
    <scope>IDENTIFICATION</scope>
</reference>
<gene>
    <name evidence="9" type="primary">20216134</name>
    <name evidence="8" type="ORF">HELRODRAFT_82971</name>
</gene>
<dbReference type="EnsemblMetazoa" id="HelroT82971">
    <property type="protein sequence ID" value="HelroP82971"/>
    <property type="gene ID" value="HelroG82971"/>
</dbReference>
<dbReference type="Pfam" id="PF01825">
    <property type="entry name" value="GPS"/>
    <property type="match status" value="1"/>
</dbReference>
<dbReference type="InterPro" id="IPR000203">
    <property type="entry name" value="GPS"/>
</dbReference>
<name>T1G4Y6_HELRO</name>
<evidence type="ECO:0000256" key="6">
    <source>
        <dbReference type="SAM" id="Phobius"/>
    </source>
</evidence>
<dbReference type="HOGENOM" id="CLU_2711970_0_0_1"/>
<dbReference type="PANTHER" id="PTHR12011">
    <property type="entry name" value="ADHESION G-PROTEIN COUPLED RECEPTOR"/>
    <property type="match status" value="1"/>
</dbReference>
<dbReference type="AlphaFoldDB" id="T1G4Y6"/>
<dbReference type="RefSeq" id="XP_009021224.1">
    <property type="nucleotide sequence ID" value="XM_009022976.1"/>
</dbReference>
<dbReference type="InterPro" id="IPR046338">
    <property type="entry name" value="GAIN_dom_sf"/>
</dbReference>
<keyword evidence="4 6" id="KW-0472">Membrane</keyword>
<dbReference type="InParanoid" id="T1G4Y6"/>
<dbReference type="STRING" id="6412.T1G4Y6"/>
<evidence type="ECO:0000256" key="1">
    <source>
        <dbReference type="ARBA" id="ARBA00004370"/>
    </source>
</evidence>
<evidence type="ECO:0000256" key="2">
    <source>
        <dbReference type="ARBA" id="ARBA00022692"/>
    </source>
</evidence>
<dbReference type="OrthoDB" id="6160965at2759"/>
<dbReference type="Gene3D" id="2.60.220.50">
    <property type="match status" value="1"/>
</dbReference>
<evidence type="ECO:0000256" key="3">
    <source>
        <dbReference type="ARBA" id="ARBA00022989"/>
    </source>
</evidence>
<sequence>SGNWSEDGCRVSWTNETMTNCSCDHMTNFALLMSVDQPNLLDNIIIDTISHVGCIISIVALMLTIMIIAVSWK</sequence>
<evidence type="ECO:0000256" key="4">
    <source>
        <dbReference type="ARBA" id="ARBA00023136"/>
    </source>
</evidence>
<dbReference type="GO" id="GO:0016020">
    <property type="term" value="C:membrane"/>
    <property type="evidence" value="ECO:0007669"/>
    <property type="project" value="UniProtKB-SubCell"/>
</dbReference>
<keyword evidence="3 6" id="KW-1133">Transmembrane helix</keyword>
<dbReference type="GeneID" id="20216134"/>
<evidence type="ECO:0000256" key="5">
    <source>
        <dbReference type="ARBA" id="ARBA00023157"/>
    </source>
</evidence>
<evidence type="ECO:0000259" key="7">
    <source>
        <dbReference type="PROSITE" id="PS50221"/>
    </source>
</evidence>
<organism evidence="9 10">
    <name type="scientific">Helobdella robusta</name>
    <name type="common">Californian leech</name>
    <dbReference type="NCBI Taxonomy" id="6412"/>
    <lineage>
        <taxon>Eukaryota</taxon>
        <taxon>Metazoa</taxon>
        <taxon>Spiralia</taxon>
        <taxon>Lophotrochozoa</taxon>
        <taxon>Annelida</taxon>
        <taxon>Clitellata</taxon>
        <taxon>Hirudinea</taxon>
        <taxon>Rhynchobdellida</taxon>
        <taxon>Glossiphoniidae</taxon>
        <taxon>Helobdella</taxon>
    </lineage>
</organism>
<protein>
    <recommendedName>
        <fullName evidence="7">GAIN-B domain-containing protein</fullName>
    </recommendedName>
</protein>
<dbReference type="SMART" id="SM00303">
    <property type="entry name" value="GPS"/>
    <property type="match status" value="1"/>
</dbReference>
<reference evidence="8 10" key="2">
    <citation type="journal article" date="2013" name="Nature">
        <title>Insights into bilaterian evolution from three spiralian genomes.</title>
        <authorList>
            <person name="Simakov O."/>
            <person name="Marletaz F."/>
            <person name="Cho S.J."/>
            <person name="Edsinger-Gonzales E."/>
            <person name="Havlak P."/>
            <person name="Hellsten U."/>
            <person name="Kuo D.H."/>
            <person name="Larsson T."/>
            <person name="Lv J."/>
            <person name="Arendt D."/>
            <person name="Savage R."/>
            <person name="Osoegawa K."/>
            <person name="de Jong P."/>
            <person name="Grimwood J."/>
            <person name="Chapman J.A."/>
            <person name="Shapiro H."/>
            <person name="Aerts A."/>
            <person name="Otillar R.P."/>
            <person name="Terry A.Y."/>
            <person name="Boore J.L."/>
            <person name="Grigoriev I.V."/>
            <person name="Lindberg D.R."/>
            <person name="Seaver E.C."/>
            <person name="Weisblat D.A."/>
            <person name="Putnam N.H."/>
            <person name="Rokhsar D.S."/>
        </authorList>
    </citation>
    <scope>NUCLEOTIDE SEQUENCE</scope>
</reference>
<evidence type="ECO:0000313" key="9">
    <source>
        <dbReference type="EnsemblMetazoa" id="HelroP82971"/>
    </source>
</evidence>
<dbReference type="eggNOG" id="KOG4193">
    <property type="taxonomic scope" value="Eukaryota"/>
</dbReference>
<keyword evidence="5" id="KW-1015">Disulfide bond</keyword>
<dbReference type="Proteomes" id="UP000015101">
    <property type="component" value="Unassembled WGS sequence"/>
</dbReference>
<accession>T1G4Y6</accession>
<keyword evidence="2 6" id="KW-0812">Transmembrane</keyword>
<dbReference type="EMBL" id="KB096900">
    <property type="protein sequence ID" value="ESO00587.1"/>
    <property type="molecule type" value="Genomic_DNA"/>
</dbReference>
<dbReference type="PANTHER" id="PTHR12011:SF347">
    <property type="entry name" value="FI21270P1-RELATED"/>
    <property type="match status" value="1"/>
</dbReference>
<feature type="domain" description="GAIN-B" evidence="7">
    <location>
        <begin position="1"/>
        <end position="39"/>
    </location>
</feature>
<comment type="subcellular location">
    <subcellularLocation>
        <location evidence="1">Membrane</location>
    </subcellularLocation>
</comment>
<dbReference type="CTD" id="20216134"/>
<feature type="transmembrane region" description="Helical" evidence="6">
    <location>
        <begin position="49"/>
        <end position="72"/>
    </location>
</feature>
<dbReference type="InterPro" id="IPR057244">
    <property type="entry name" value="GAIN_B"/>
</dbReference>
<proteinExistence type="predicted"/>
<evidence type="ECO:0000313" key="8">
    <source>
        <dbReference type="EMBL" id="ESO00587.1"/>
    </source>
</evidence>
<dbReference type="EMBL" id="AMQM01005329">
    <property type="status" value="NOT_ANNOTATED_CDS"/>
    <property type="molecule type" value="Genomic_DNA"/>
</dbReference>